<name>A0AAD3DLJ1_9CHLO</name>
<dbReference type="EMBL" id="BMAR01000005">
    <property type="protein sequence ID" value="GFR43389.1"/>
    <property type="molecule type" value="Genomic_DNA"/>
</dbReference>
<evidence type="ECO:0000313" key="4">
    <source>
        <dbReference type="Proteomes" id="UP001054857"/>
    </source>
</evidence>
<reference evidence="3 4" key="1">
    <citation type="journal article" date="2021" name="Sci. Rep.">
        <title>Genome sequencing of the multicellular alga Astrephomene provides insights into convergent evolution of germ-soma differentiation.</title>
        <authorList>
            <person name="Yamashita S."/>
            <person name="Yamamoto K."/>
            <person name="Matsuzaki R."/>
            <person name="Suzuki S."/>
            <person name="Yamaguchi H."/>
            <person name="Hirooka S."/>
            <person name="Minakuchi Y."/>
            <person name="Miyagishima S."/>
            <person name="Kawachi M."/>
            <person name="Toyoda A."/>
            <person name="Nozaki H."/>
        </authorList>
    </citation>
    <scope>NUCLEOTIDE SEQUENCE [LARGE SCALE GENOMIC DNA]</scope>
    <source>
        <strain evidence="3 4">NIES-4017</strain>
    </source>
</reference>
<feature type="transmembrane region" description="Helical" evidence="2">
    <location>
        <begin position="418"/>
        <end position="439"/>
    </location>
</feature>
<gene>
    <name evidence="3" type="ORF">Agub_g4464</name>
</gene>
<protein>
    <submittedName>
        <fullName evidence="3">Uncharacterized protein</fullName>
    </submittedName>
</protein>
<comment type="caution">
    <text evidence="3">The sequence shown here is derived from an EMBL/GenBank/DDBJ whole genome shotgun (WGS) entry which is preliminary data.</text>
</comment>
<feature type="transmembrane region" description="Helical" evidence="2">
    <location>
        <begin position="93"/>
        <end position="119"/>
    </location>
</feature>
<keyword evidence="2" id="KW-0812">Transmembrane</keyword>
<dbReference type="AlphaFoldDB" id="A0AAD3DLJ1"/>
<organism evidence="3 4">
    <name type="scientific">Astrephomene gubernaculifera</name>
    <dbReference type="NCBI Taxonomy" id="47775"/>
    <lineage>
        <taxon>Eukaryota</taxon>
        <taxon>Viridiplantae</taxon>
        <taxon>Chlorophyta</taxon>
        <taxon>core chlorophytes</taxon>
        <taxon>Chlorophyceae</taxon>
        <taxon>CS clade</taxon>
        <taxon>Chlamydomonadales</taxon>
        <taxon>Astrephomenaceae</taxon>
        <taxon>Astrephomene</taxon>
    </lineage>
</organism>
<dbReference type="Proteomes" id="UP001054857">
    <property type="component" value="Unassembled WGS sequence"/>
</dbReference>
<feature type="region of interest" description="Disordered" evidence="1">
    <location>
        <begin position="462"/>
        <end position="486"/>
    </location>
</feature>
<keyword evidence="2" id="KW-0472">Membrane</keyword>
<evidence type="ECO:0000256" key="2">
    <source>
        <dbReference type="SAM" id="Phobius"/>
    </source>
</evidence>
<keyword evidence="2" id="KW-1133">Transmembrane helix</keyword>
<sequence>MADTDLEEAAITELRLRQAKELRNVTLFKSPLRTTYYLLRYTAEGLYAGSKWVAGHPVTLLVIVPALLAYSFTKYGGYKQEVLTEIEELIKYVVWWVGLGVLSSIGLGTGMHTGLLFLFPHILKVCLAAETCGHVRFSTRQDMWYSSESFKCGEWGPQEVTFGDLVAKVIVTAVLWGIGTAIGEIPPYWLSYSAAVAGRKNEAMLELEEALSASPAQHRNLLQRIIARLEQWMVGFIRGHGFWGILALASWPNAAFDLCGLVCGNFRFPFWKFFGATLLGKGGFKVLGQVVFFVSLFRRNSREALLAWLEGLEGWLHPSLPAGLASWLGTGGGAAAGGAAAAAAGVTHGSSLTHNLHLFINRSIADYQERVLAKSAAHLAERRWWWHRAAAVLRSREALWREVGRAAAALLPDTVAEVWAGVMAALMAVFAVSCVNAFAQAYRTQLDEAEVAATRQQLRQRRLARERKQQAGRQAGSRGGKRWTWNEGDSVARLGGARLGGL</sequence>
<feature type="transmembrane region" description="Helical" evidence="2">
    <location>
        <begin position="52"/>
        <end position="72"/>
    </location>
</feature>
<evidence type="ECO:0000256" key="1">
    <source>
        <dbReference type="SAM" id="MobiDB-lite"/>
    </source>
</evidence>
<accession>A0AAD3DLJ1</accession>
<evidence type="ECO:0000313" key="3">
    <source>
        <dbReference type="EMBL" id="GFR43389.1"/>
    </source>
</evidence>
<keyword evidence="4" id="KW-1185">Reference proteome</keyword>
<proteinExistence type="predicted"/>